<dbReference type="GeneTree" id="ENSGT00390000015299"/>
<dbReference type="Gene3D" id="1.20.140.150">
    <property type="match status" value="1"/>
</dbReference>
<feature type="signal peptide" evidence="11">
    <location>
        <begin position="1"/>
        <end position="20"/>
    </location>
</feature>
<dbReference type="InterPro" id="IPR004031">
    <property type="entry name" value="PMP22/EMP/MP20/Claudin"/>
</dbReference>
<evidence type="ECO:0000256" key="10">
    <source>
        <dbReference type="SAM" id="Phobius"/>
    </source>
</evidence>
<evidence type="ECO:0000256" key="9">
    <source>
        <dbReference type="ARBA" id="ARBA00040063"/>
    </source>
</evidence>
<feature type="transmembrane region" description="Helical" evidence="10">
    <location>
        <begin position="162"/>
        <end position="183"/>
    </location>
</feature>
<reference evidence="12" key="2">
    <citation type="submission" date="2025-09" db="UniProtKB">
        <authorList>
            <consortium name="Ensembl"/>
        </authorList>
    </citation>
    <scope>IDENTIFICATION</scope>
</reference>
<keyword evidence="3 10" id="KW-0812">Transmembrane</keyword>
<evidence type="ECO:0000256" key="1">
    <source>
        <dbReference type="ARBA" id="ARBA00004477"/>
    </source>
</evidence>
<evidence type="ECO:0000256" key="11">
    <source>
        <dbReference type="SAM" id="SignalP"/>
    </source>
</evidence>
<keyword evidence="8" id="KW-0325">Glycoprotein</keyword>
<evidence type="ECO:0000256" key="4">
    <source>
        <dbReference type="ARBA" id="ARBA00022729"/>
    </source>
</evidence>
<sequence>CRRGLALSALSLLLLVTAIGTEHWYETDTRRHRDNCERQGADSGGQQNRDMPIYLLPLLDTGATGADEWHLLRESHARARARARDGRCTAVKYHFSQPIRLRNIPLNLTRSIQQDEWHLLHLRRMTAGFLGMAAAVLLCGSIVTAVGFFWEGSLTRHVAGLLFFMAGVFCAISLCTYAASVTYDLSRKPPFIYGLPDDVDHGYGWSVALAWASLALSVASGCLGAAFPLLGRADLGSGREAGSSLRVQIRFQDRNP</sequence>
<dbReference type="InterPro" id="IPR039625">
    <property type="entry name" value="T178A/B"/>
</dbReference>
<dbReference type="STRING" id="109280.ENSHCOP00000023106"/>
<evidence type="ECO:0000256" key="8">
    <source>
        <dbReference type="ARBA" id="ARBA00023180"/>
    </source>
</evidence>
<keyword evidence="5" id="KW-0256">Endoplasmic reticulum</keyword>
<organism evidence="12 13">
    <name type="scientific">Hippocampus comes</name>
    <name type="common">Tiger tail seahorse</name>
    <dbReference type="NCBI Taxonomy" id="109280"/>
    <lineage>
        <taxon>Eukaryota</taxon>
        <taxon>Metazoa</taxon>
        <taxon>Chordata</taxon>
        <taxon>Craniata</taxon>
        <taxon>Vertebrata</taxon>
        <taxon>Euteleostomi</taxon>
        <taxon>Actinopterygii</taxon>
        <taxon>Neopterygii</taxon>
        <taxon>Teleostei</taxon>
        <taxon>Neoteleostei</taxon>
        <taxon>Acanthomorphata</taxon>
        <taxon>Syngnathiaria</taxon>
        <taxon>Syngnathiformes</taxon>
        <taxon>Syngnathoidei</taxon>
        <taxon>Syngnathidae</taxon>
        <taxon>Hippocampus</taxon>
    </lineage>
</organism>
<dbReference type="GO" id="GO:0051480">
    <property type="term" value="P:regulation of cytosolic calcium ion concentration"/>
    <property type="evidence" value="ECO:0007669"/>
    <property type="project" value="TreeGrafter"/>
</dbReference>
<dbReference type="OMA" id="ATYAGLW"/>
<feature type="transmembrane region" description="Helical" evidence="10">
    <location>
        <begin position="127"/>
        <end position="150"/>
    </location>
</feature>
<evidence type="ECO:0000256" key="2">
    <source>
        <dbReference type="ARBA" id="ARBA00008199"/>
    </source>
</evidence>
<feature type="chain" id="PRO_5018562531" description="Transmembrane protein 178A" evidence="11">
    <location>
        <begin position="21"/>
        <end position="256"/>
    </location>
</feature>
<evidence type="ECO:0000256" key="3">
    <source>
        <dbReference type="ARBA" id="ARBA00022692"/>
    </source>
</evidence>
<dbReference type="PANTHER" id="PTHR32005">
    <property type="entry name" value="TRANSMEMBRANE PROTEIN 178B-RELATED"/>
    <property type="match status" value="1"/>
</dbReference>
<dbReference type="GO" id="GO:0045671">
    <property type="term" value="P:negative regulation of osteoclast differentiation"/>
    <property type="evidence" value="ECO:0007669"/>
    <property type="project" value="TreeGrafter"/>
</dbReference>
<evidence type="ECO:0000256" key="5">
    <source>
        <dbReference type="ARBA" id="ARBA00022824"/>
    </source>
</evidence>
<dbReference type="Ensembl" id="ENSHCOT00000025659.1">
    <property type="protein sequence ID" value="ENSHCOP00000023106.1"/>
    <property type="gene ID" value="ENSHCOG00000011375.1"/>
</dbReference>
<keyword evidence="6 10" id="KW-1133">Transmembrane helix</keyword>
<protein>
    <recommendedName>
        <fullName evidence="9">Transmembrane protein 178A</fullName>
    </recommendedName>
</protein>
<comment type="similarity">
    <text evidence="2">Belongs to the TMEM178 family.</text>
</comment>
<evidence type="ECO:0000313" key="13">
    <source>
        <dbReference type="Proteomes" id="UP000264820"/>
    </source>
</evidence>
<accession>A0A3Q3DXH4</accession>
<dbReference type="PANTHER" id="PTHR32005:SF4">
    <property type="entry name" value="TRANSMEMBRANE PROTEIN 178A"/>
    <property type="match status" value="1"/>
</dbReference>
<feature type="transmembrane region" description="Helical" evidence="10">
    <location>
        <begin position="203"/>
        <end position="230"/>
    </location>
</feature>
<proteinExistence type="inferred from homology"/>
<evidence type="ECO:0000313" key="12">
    <source>
        <dbReference type="Ensembl" id="ENSHCOP00000023106.1"/>
    </source>
</evidence>
<dbReference type="AlphaFoldDB" id="A0A3Q3DXH4"/>
<comment type="subcellular location">
    <subcellularLocation>
        <location evidence="1">Endoplasmic reticulum membrane</location>
        <topology evidence="1">Multi-pass membrane protein</topology>
    </subcellularLocation>
</comment>
<keyword evidence="4 11" id="KW-0732">Signal</keyword>
<dbReference type="Proteomes" id="UP000264820">
    <property type="component" value="Unplaced"/>
</dbReference>
<evidence type="ECO:0000256" key="6">
    <source>
        <dbReference type="ARBA" id="ARBA00022989"/>
    </source>
</evidence>
<evidence type="ECO:0000256" key="7">
    <source>
        <dbReference type="ARBA" id="ARBA00023136"/>
    </source>
</evidence>
<keyword evidence="7 10" id="KW-0472">Membrane</keyword>
<dbReference type="Pfam" id="PF13903">
    <property type="entry name" value="Claudin_2"/>
    <property type="match status" value="1"/>
</dbReference>
<dbReference type="GO" id="GO:0005789">
    <property type="term" value="C:endoplasmic reticulum membrane"/>
    <property type="evidence" value="ECO:0007669"/>
    <property type="project" value="UniProtKB-SubCell"/>
</dbReference>
<reference evidence="12" key="1">
    <citation type="submission" date="2025-08" db="UniProtKB">
        <authorList>
            <consortium name="Ensembl"/>
        </authorList>
    </citation>
    <scope>IDENTIFICATION</scope>
</reference>
<keyword evidence="13" id="KW-1185">Reference proteome</keyword>
<name>A0A3Q3DXH4_HIPCM</name>